<evidence type="ECO:0000313" key="3">
    <source>
        <dbReference type="Proteomes" id="UP001571476"/>
    </source>
</evidence>
<dbReference type="EMBL" id="JBGOSP010000041">
    <property type="protein sequence ID" value="MFA3842636.1"/>
    <property type="molecule type" value="Genomic_DNA"/>
</dbReference>
<sequence>MTAHGSALDAPAPNRLDELVDDGIARIRPGQDALGLELFVRAAFVGRFAPVAVRSPGSARFDVGDLDRLGELGVDPLLPSARPSSRPSSLVRVRDGFS</sequence>
<comment type="caution">
    <text evidence="2">The sequence shown here is derived from an EMBL/GenBank/DDBJ whole genome shotgun (WGS) entry which is preliminary data.</text>
</comment>
<evidence type="ECO:0000256" key="1">
    <source>
        <dbReference type="SAM" id="MobiDB-lite"/>
    </source>
</evidence>
<dbReference type="RefSeq" id="WP_372566560.1">
    <property type="nucleotide sequence ID" value="NZ_JBGOSP010000041.1"/>
</dbReference>
<feature type="compositionally biased region" description="Low complexity" evidence="1">
    <location>
        <begin position="76"/>
        <end position="91"/>
    </location>
</feature>
<reference evidence="2 3" key="1">
    <citation type="submission" date="2024-08" db="EMBL/GenBank/DDBJ databases">
        <title>Genome sequence of Streptomyces aureus CACIA-1.46HGO.</title>
        <authorList>
            <person name="Evangelista-Martinez Z."/>
        </authorList>
    </citation>
    <scope>NUCLEOTIDE SEQUENCE [LARGE SCALE GENOMIC DNA]</scope>
    <source>
        <strain evidence="2 3">CACIA-1.46HGO</strain>
    </source>
</reference>
<feature type="region of interest" description="Disordered" evidence="1">
    <location>
        <begin position="76"/>
        <end position="98"/>
    </location>
</feature>
<accession>A0ABV4SWP4</accession>
<proteinExistence type="predicted"/>
<keyword evidence="3" id="KW-1185">Reference proteome</keyword>
<dbReference type="Proteomes" id="UP001571476">
    <property type="component" value="Unassembled WGS sequence"/>
</dbReference>
<protein>
    <submittedName>
        <fullName evidence="2">Uncharacterized protein</fullName>
    </submittedName>
</protein>
<organism evidence="2 3">
    <name type="scientific">Streptomyces aureus</name>
    <dbReference type="NCBI Taxonomy" id="193461"/>
    <lineage>
        <taxon>Bacteria</taxon>
        <taxon>Bacillati</taxon>
        <taxon>Actinomycetota</taxon>
        <taxon>Actinomycetes</taxon>
        <taxon>Kitasatosporales</taxon>
        <taxon>Streptomycetaceae</taxon>
        <taxon>Streptomyces</taxon>
    </lineage>
</organism>
<evidence type="ECO:0000313" key="2">
    <source>
        <dbReference type="EMBL" id="MFA3842636.1"/>
    </source>
</evidence>
<gene>
    <name evidence="2" type="ORF">ACEG43_41840</name>
</gene>
<name>A0ABV4SWP4_9ACTN</name>